<name>A0AAU7LWS0_9BURK</name>
<dbReference type="RefSeq" id="WP_349281281.1">
    <property type="nucleotide sequence ID" value="NZ_CBCSCU010000002.1"/>
</dbReference>
<dbReference type="AlphaFoldDB" id="A0AAU7LWS0"/>
<protein>
    <submittedName>
        <fullName evidence="1">Head decoration protein</fullName>
    </submittedName>
</protein>
<proteinExistence type="predicted"/>
<dbReference type="EMBL" id="CP157675">
    <property type="protein sequence ID" value="XBP71945.1"/>
    <property type="molecule type" value="Genomic_DNA"/>
</dbReference>
<gene>
    <name evidence="1" type="ORF">ABLV49_09175</name>
</gene>
<reference evidence="1" key="1">
    <citation type="submission" date="2024-05" db="EMBL/GenBank/DDBJ databases">
        <authorList>
            <person name="Bunk B."/>
            <person name="Swiderski J."/>
            <person name="Sproer C."/>
            <person name="Thiel V."/>
        </authorList>
    </citation>
    <scope>NUCLEOTIDE SEQUENCE</scope>
    <source>
        <strain evidence="1">DSM 17735</strain>
    </source>
</reference>
<dbReference type="Pfam" id="PF02924">
    <property type="entry name" value="HDPD"/>
    <property type="match status" value="1"/>
</dbReference>
<evidence type="ECO:0000313" key="1">
    <source>
        <dbReference type="EMBL" id="XBP71945.1"/>
    </source>
</evidence>
<sequence>MTTLTEGRHTGEHLISEANGTRSRDVVTLVSGQNLAPGAVLGKITASGKYTQLAPGAADGSEAAAAVLFAEVNASVADKAAVVSARDTEVAGACLTWPAGITGGEKTAATAQLKLLGIVIR</sequence>
<dbReference type="InterPro" id="IPR004195">
    <property type="entry name" value="Head_decoration_D"/>
</dbReference>
<organism evidence="1">
    <name type="scientific">Polaromonas hydrogenivorans</name>
    <dbReference type="NCBI Taxonomy" id="335476"/>
    <lineage>
        <taxon>Bacteria</taxon>
        <taxon>Pseudomonadati</taxon>
        <taxon>Pseudomonadota</taxon>
        <taxon>Betaproteobacteria</taxon>
        <taxon>Burkholderiales</taxon>
        <taxon>Comamonadaceae</taxon>
        <taxon>Polaromonas</taxon>
    </lineage>
</organism>
<accession>A0AAU7LWS0</accession>
<dbReference type="Gene3D" id="2.40.300.10">
    <property type="entry name" value="Head decoration protein D"/>
    <property type="match status" value="1"/>
</dbReference>